<accession>A0A940XLA5</accession>
<evidence type="ECO:0000313" key="2">
    <source>
        <dbReference type="Proteomes" id="UP000677875"/>
    </source>
</evidence>
<dbReference type="Proteomes" id="UP000677875">
    <property type="component" value="Unassembled WGS sequence"/>
</dbReference>
<dbReference type="Pfam" id="PF11390">
    <property type="entry name" value="FdsD"/>
    <property type="match status" value="1"/>
</dbReference>
<reference evidence="1" key="1">
    <citation type="submission" date="2021-04" db="EMBL/GenBank/DDBJ databases">
        <title>Genome seq and assembly of Streptomyces sp. RG38.</title>
        <authorList>
            <person name="Chhetri G."/>
        </authorList>
    </citation>
    <scope>NUCLEOTIDE SEQUENCE</scope>
    <source>
        <strain evidence="1">RG38</strain>
    </source>
</reference>
<evidence type="ECO:0000313" key="1">
    <source>
        <dbReference type="EMBL" id="MBQ0830505.1"/>
    </source>
</evidence>
<organism evidence="1 2">
    <name type="scientific">Streptomyces tagetis</name>
    <dbReference type="NCBI Taxonomy" id="2820809"/>
    <lineage>
        <taxon>Bacteria</taxon>
        <taxon>Bacillati</taxon>
        <taxon>Actinomycetota</taxon>
        <taxon>Actinomycetes</taxon>
        <taxon>Kitasatosporales</taxon>
        <taxon>Streptomycetaceae</taxon>
        <taxon>Streptomyces</taxon>
    </lineage>
</organism>
<gene>
    <name evidence="1" type="ORF">J5Y05_29055</name>
</gene>
<name>A0A940XLA5_9ACTN</name>
<dbReference type="InterPro" id="IPR021074">
    <property type="entry name" value="Formate_DH_dsu"/>
</dbReference>
<keyword evidence="2" id="KW-1185">Reference proteome</keyword>
<dbReference type="AlphaFoldDB" id="A0A940XLA5"/>
<comment type="caution">
    <text evidence="1">The sequence shown here is derived from an EMBL/GenBank/DDBJ whole genome shotgun (WGS) entry which is preliminary data.</text>
</comment>
<dbReference type="RefSeq" id="WP_210876276.1">
    <property type="nucleotide sequence ID" value="NZ_JAGPNL010000011.1"/>
</dbReference>
<proteinExistence type="predicted"/>
<dbReference type="EMBL" id="JAGPNL010000011">
    <property type="protein sequence ID" value="MBQ0830505.1"/>
    <property type="molecule type" value="Genomic_DNA"/>
</dbReference>
<protein>
    <submittedName>
        <fullName evidence="1">Formate dehydrogenase subunit delta</fullName>
    </submittedName>
</protein>
<sequence>MAGTVPAERRMVNEIAVAFQHLPETEAAEAVARHIRSFWDPRMRARLAEFVASGAEGFNPVALAAARIVTRPDGAAVG</sequence>